<feature type="transmembrane region" description="Helical" evidence="14">
    <location>
        <begin position="384"/>
        <end position="404"/>
    </location>
</feature>
<reference evidence="15" key="2">
    <citation type="submission" date="2025-08" db="UniProtKB">
        <authorList>
            <consortium name="Ensembl"/>
        </authorList>
    </citation>
    <scope>IDENTIFICATION</scope>
</reference>
<evidence type="ECO:0000256" key="12">
    <source>
        <dbReference type="ARBA" id="ARBA00023201"/>
    </source>
</evidence>
<organism evidence="15 16">
    <name type="scientific">Lepisosteus oculatus</name>
    <name type="common">Spotted gar</name>
    <dbReference type="NCBI Taxonomy" id="7918"/>
    <lineage>
        <taxon>Eukaryota</taxon>
        <taxon>Metazoa</taxon>
        <taxon>Chordata</taxon>
        <taxon>Craniata</taxon>
        <taxon>Vertebrata</taxon>
        <taxon>Euteleostomi</taxon>
        <taxon>Actinopterygii</taxon>
        <taxon>Neopterygii</taxon>
        <taxon>Holostei</taxon>
        <taxon>Semionotiformes</taxon>
        <taxon>Lepisosteidae</taxon>
        <taxon>Lepisosteus</taxon>
    </lineage>
</organism>
<dbReference type="GeneTree" id="ENSGT00940000163454"/>
<evidence type="ECO:0000256" key="5">
    <source>
        <dbReference type="ARBA" id="ARBA00022847"/>
    </source>
</evidence>
<dbReference type="Ensembl" id="ENSLOCT00000009037.1">
    <property type="protein sequence ID" value="ENSLOCP00000009026.1"/>
    <property type="gene ID" value="ENSLOCG00000007439.1"/>
</dbReference>
<protein>
    <submittedName>
        <fullName evidence="15">High affinity choline transporter 1-like</fullName>
    </submittedName>
</protein>
<feature type="transmembrane region" description="Helical" evidence="14">
    <location>
        <begin position="281"/>
        <end position="303"/>
    </location>
</feature>
<dbReference type="FunFam" id="1.20.1730.10:FF:000057">
    <property type="entry name" value="Uncharacterized protein"/>
    <property type="match status" value="1"/>
</dbReference>
<dbReference type="EMBL" id="AHAT01003034">
    <property type="status" value="NOT_ANNOTATED_CDS"/>
    <property type="molecule type" value="Genomic_DNA"/>
</dbReference>
<reference evidence="16" key="1">
    <citation type="submission" date="2011-12" db="EMBL/GenBank/DDBJ databases">
        <title>The Draft Genome of Lepisosteus oculatus.</title>
        <authorList>
            <consortium name="The Broad Institute Genome Assembly &amp; Analysis Group"/>
            <consortium name="Computational R&amp;D Group"/>
            <consortium name="and Sequencing Platform"/>
            <person name="Di Palma F."/>
            <person name="Alfoldi J."/>
            <person name="Johnson J."/>
            <person name="Berlin A."/>
            <person name="Gnerre S."/>
            <person name="Jaffe D."/>
            <person name="MacCallum I."/>
            <person name="Young S."/>
            <person name="Walker B.J."/>
            <person name="Lander E.S."/>
            <person name="Lindblad-Toh K."/>
        </authorList>
    </citation>
    <scope>NUCLEOTIDE SEQUENCE [LARGE SCALE GENOMIC DNA]</scope>
</reference>
<comment type="subcellular location">
    <subcellularLocation>
        <location evidence="1">Membrane</location>
        <topology evidence="1">Multi-pass membrane protein</topology>
    </subcellularLocation>
</comment>
<evidence type="ECO:0000313" key="15">
    <source>
        <dbReference type="Ensembl" id="ENSLOCP00000009026.1"/>
    </source>
</evidence>
<feature type="transmembrane region" description="Helical" evidence="14">
    <location>
        <begin position="131"/>
        <end position="155"/>
    </location>
</feature>
<feature type="transmembrane region" description="Helical" evidence="14">
    <location>
        <begin position="6"/>
        <end position="25"/>
    </location>
</feature>
<dbReference type="PROSITE" id="PS50283">
    <property type="entry name" value="NA_SOLUT_SYMP_3"/>
    <property type="match status" value="1"/>
</dbReference>
<feature type="transmembrane region" description="Helical" evidence="14">
    <location>
        <begin position="410"/>
        <end position="434"/>
    </location>
</feature>
<evidence type="ECO:0000313" key="16">
    <source>
        <dbReference type="Proteomes" id="UP000018468"/>
    </source>
</evidence>
<proteinExistence type="inferred from homology"/>
<evidence type="ECO:0000256" key="8">
    <source>
        <dbReference type="ARBA" id="ARBA00023053"/>
    </source>
</evidence>
<name>W5MKW7_LEPOC</name>
<feature type="transmembrane region" description="Helical" evidence="14">
    <location>
        <begin position="167"/>
        <end position="189"/>
    </location>
</feature>
<dbReference type="HOGENOM" id="CLU_018808_10_0_1"/>
<feature type="transmembrane region" description="Helical" evidence="14">
    <location>
        <begin position="446"/>
        <end position="467"/>
    </location>
</feature>
<keyword evidence="6" id="KW-0530">Neurotransmitter biosynthesis</keyword>
<evidence type="ECO:0000256" key="10">
    <source>
        <dbReference type="ARBA" id="ARBA00023136"/>
    </source>
</evidence>
<keyword evidence="4 14" id="KW-0812">Transmembrane</keyword>
<keyword evidence="16" id="KW-1185">Reference proteome</keyword>
<comment type="similarity">
    <text evidence="2 13">Belongs to the sodium:solute symporter (SSF) (TC 2.A.21) family.</text>
</comment>
<feature type="transmembrane region" description="Helical" evidence="14">
    <location>
        <begin position="251"/>
        <end position="269"/>
    </location>
</feature>
<feature type="transmembrane region" description="Helical" evidence="14">
    <location>
        <begin position="84"/>
        <end position="104"/>
    </location>
</feature>
<dbReference type="PANTHER" id="PTHR45897:SF5">
    <property type="entry name" value="HIGH AFFINITY CHOLINE TRANSPORTER 1"/>
    <property type="match status" value="1"/>
</dbReference>
<dbReference type="Bgee" id="ENSLOCG00000007439">
    <property type="expression patterns" value="Expressed in mesonephros and 3 other cell types or tissues"/>
</dbReference>
<accession>W5MKW7</accession>
<feature type="transmembrane region" description="Helical" evidence="14">
    <location>
        <begin position="50"/>
        <end position="72"/>
    </location>
</feature>
<evidence type="ECO:0000256" key="1">
    <source>
        <dbReference type="ARBA" id="ARBA00004141"/>
    </source>
</evidence>
<dbReference type="Gene3D" id="1.20.1730.10">
    <property type="entry name" value="Sodium/glucose cotransporter"/>
    <property type="match status" value="1"/>
</dbReference>
<dbReference type="GO" id="GO:0015871">
    <property type="term" value="P:choline transport"/>
    <property type="evidence" value="ECO:0000318"/>
    <property type="project" value="GO_Central"/>
</dbReference>
<dbReference type="GO" id="GO:0008292">
    <property type="term" value="P:acetylcholine biosynthetic process"/>
    <property type="evidence" value="ECO:0000318"/>
    <property type="project" value="GO_Central"/>
</dbReference>
<evidence type="ECO:0000256" key="2">
    <source>
        <dbReference type="ARBA" id="ARBA00006434"/>
    </source>
</evidence>
<keyword evidence="11" id="KW-0325">Glycoprotein</keyword>
<dbReference type="CDD" id="cd11474">
    <property type="entry name" value="SLC5sbd_CHT"/>
    <property type="match status" value="1"/>
</dbReference>
<sequence length="559" mass="60905">MSVNIPGLVSVIIFYVVILATGIWASRKSKREEKKCTGNKSEVTMVGGRNLNVCVSIFTMTATWVGGGFILGTAEIVYLPSQGLAWSVGLVGYSLSLIVGGIFFTKPVRGKNYITIMDPFQLKYGNKLTSILFIPALLADIFWVACVLAALVKYIPGGTMSVILDISSYYSVIISAGVAILYTLLGGLYSVAYTDVIQLIFMLFSLWLCVPFTLLSPASTDIAYTAVNELYQSPWIGKIEPTELGRWLDDVLLVTLGGICYQAFYQRILAVASTTQAQVTCYVGSIFCFVLGIPSVIIGAVAASTDWNQTSYGLPTPYEREQAGMILPITLQHLCPSYISIAGIGAIAAAVMSSIDSALLSSASLFARNIYKNILRKKASENEIMWVVKFSVLLFGSIGMSLAMTTNSVFVFWLLSGDMMYTVVCAQVLCVLFVPKSNGYGACVGFVLGLTLRCLAGEPIMNIAPVIHFPGCRLVDGVYVQYFPFKTVSMLISFFSIVIVSHLASFLFNKGLLKEKWDIFNVKEKSSITLKDVALNELTEESILHNCQHSPIICKECSA</sequence>
<evidence type="ECO:0000256" key="3">
    <source>
        <dbReference type="ARBA" id="ARBA00022448"/>
    </source>
</evidence>
<feature type="transmembrane region" description="Helical" evidence="14">
    <location>
        <begin position="196"/>
        <end position="215"/>
    </location>
</feature>
<dbReference type="PANTHER" id="PTHR45897">
    <property type="entry name" value="HIGH-AFFINITY CHOLINE TRANSPORTER 1"/>
    <property type="match status" value="1"/>
</dbReference>
<keyword evidence="9" id="KW-0406">Ion transport</keyword>
<keyword evidence="12" id="KW-0739">Sodium transport</keyword>
<evidence type="ECO:0000256" key="6">
    <source>
        <dbReference type="ARBA" id="ARBA00022979"/>
    </source>
</evidence>
<dbReference type="InterPro" id="IPR052244">
    <property type="entry name" value="Choline_transporter"/>
</dbReference>
<dbReference type="Pfam" id="PF00474">
    <property type="entry name" value="SSF"/>
    <property type="match status" value="1"/>
</dbReference>
<evidence type="ECO:0000256" key="14">
    <source>
        <dbReference type="SAM" id="Phobius"/>
    </source>
</evidence>
<dbReference type="eggNOG" id="KOG3761">
    <property type="taxonomic scope" value="Eukaryota"/>
</dbReference>
<keyword evidence="10 14" id="KW-0472">Membrane</keyword>
<keyword evidence="8" id="KW-0915">Sodium</keyword>
<evidence type="ECO:0000256" key="4">
    <source>
        <dbReference type="ARBA" id="ARBA00022692"/>
    </source>
</evidence>
<evidence type="ECO:0000256" key="11">
    <source>
        <dbReference type="ARBA" id="ARBA00023180"/>
    </source>
</evidence>
<reference evidence="15" key="3">
    <citation type="submission" date="2025-09" db="UniProtKB">
        <authorList>
            <consortium name="Ensembl"/>
        </authorList>
    </citation>
    <scope>IDENTIFICATION</scope>
</reference>
<dbReference type="InParanoid" id="W5MKW7"/>
<dbReference type="OMA" id="YSMMTPQ"/>
<feature type="transmembrane region" description="Helical" evidence="14">
    <location>
        <begin position="338"/>
        <end position="363"/>
    </location>
</feature>
<dbReference type="GO" id="GO:0005886">
    <property type="term" value="C:plasma membrane"/>
    <property type="evidence" value="ECO:0000318"/>
    <property type="project" value="GO_Central"/>
</dbReference>
<keyword evidence="3" id="KW-0813">Transport</keyword>
<feature type="transmembrane region" description="Helical" evidence="14">
    <location>
        <begin position="487"/>
        <end position="508"/>
    </location>
</feature>
<dbReference type="InterPro" id="IPR038377">
    <property type="entry name" value="Na/Glc_symporter_sf"/>
</dbReference>
<keyword evidence="7 14" id="KW-1133">Transmembrane helix</keyword>
<dbReference type="GO" id="GO:0005307">
    <property type="term" value="F:choline:sodium symporter activity"/>
    <property type="evidence" value="ECO:0000318"/>
    <property type="project" value="GO_Central"/>
</dbReference>
<dbReference type="Proteomes" id="UP000018468">
    <property type="component" value="Linkage group LG3"/>
</dbReference>
<evidence type="ECO:0000256" key="13">
    <source>
        <dbReference type="RuleBase" id="RU362091"/>
    </source>
</evidence>
<dbReference type="InterPro" id="IPR001734">
    <property type="entry name" value="Na/solute_symporter"/>
</dbReference>
<dbReference type="AlphaFoldDB" id="W5MKW7"/>
<keyword evidence="5" id="KW-0769">Symport</keyword>
<evidence type="ECO:0000256" key="9">
    <source>
        <dbReference type="ARBA" id="ARBA00023065"/>
    </source>
</evidence>
<dbReference type="STRING" id="7918.ENSLOCP00000009026"/>
<evidence type="ECO:0000256" key="7">
    <source>
        <dbReference type="ARBA" id="ARBA00022989"/>
    </source>
</evidence>